<organism evidence="2">
    <name type="scientific">Mediterraneibacter gnavus CAG:126</name>
    <dbReference type="NCBI Taxonomy" id="1263106"/>
    <lineage>
        <taxon>Bacteria</taxon>
        <taxon>Bacillati</taxon>
        <taxon>Bacillota</taxon>
        <taxon>Clostridia</taxon>
        <taxon>Lachnospirales</taxon>
        <taxon>Lachnospiraceae</taxon>
        <taxon>Mediterraneibacter</taxon>
    </lineage>
</organism>
<evidence type="ECO:0000256" key="1">
    <source>
        <dbReference type="SAM" id="Phobius"/>
    </source>
</evidence>
<reference evidence="2" key="1">
    <citation type="submission" date="2012-11" db="EMBL/GenBank/DDBJ databases">
        <title>Dependencies among metagenomic species, viruses, plasmids and units of genetic variation.</title>
        <authorList>
            <person name="Nielsen H.B."/>
            <person name="Almeida M."/>
            <person name="Juncker A.S."/>
            <person name="Rasmussen S."/>
            <person name="Li J."/>
            <person name="Sunagawa S."/>
            <person name="Plichta D."/>
            <person name="Gautier L."/>
            <person name="Le Chatelier E."/>
            <person name="Peletier E."/>
            <person name="Bonde I."/>
            <person name="Nielsen T."/>
            <person name="Manichanh C."/>
            <person name="Arumugam M."/>
            <person name="Batto J."/>
            <person name="Santos M.B.Q.D."/>
            <person name="Blom N."/>
            <person name="Borruel N."/>
            <person name="Burgdorf K.S."/>
            <person name="Boumezbeur F."/>
            <person name="Casellas F."/>
            <person name="Dore J."/>
            <person name="Guarner F."/>
            <person name="Hansen T."/>
            <person name="Hildebrand F."/>
            <person name="Kaas R.S."/>
            <person name="Kennedy S."/>
            <person name="Kristiansen K."/>
            <person name="Kultima J.R."/>
            <person name="Leonard P."/>
            <person name="Levenez F."/>
            <person name="Lund O."/>
            <person name="Moumen B."/>
            <person name="Le Paslier D."/>
            <person name="Pons N."/>
            <person name="Pedersen O."/>
            <person name="Prifti E."/>
            <person name="Qin J."/>
            <person name="Raes J."/>
            <person name="Tap J."/>
            <person name="Tims S."/>
            <person name="Ussery D.W."/>
            <person name="Yamada T."/>
            <person name="MetaHit consortium"/>
            <person name="Renault P."/>
            <person name="Sicheritz-Ponten T."/>
            <person name="Bork P."/>
            <person name="Wang J."/>
            <person name="Brunak S."/>
            <person name="Ehrlich S.D."/>
        </authorList>
    </citation>
    <scope>NUCLEOTIDE SEQUENCE [LARGE SCALE GENOMIC DNA]</scope>
</reference>
<keyword evidence="1" id="KW-0812">Transmembrane</keyword>
<accession>R5UAV1</accession>
<dbReference type="EMBL" id="CBAL010000127">
    <property type="protein sequence ID" value="CCZ68296.1"/>
    <property type="molecule type" value="Genomic_DNA"/>
</dbReference>
<evidence type="ECO:0000313" key="2">
    <source>
        <dbReference type="EMBL" id="CCZ68296.1"/>
    </source>
</evidence>
<sequence length="32" mass="3567">MLFHVYGENALPQWIAMLGVLAALILLNEVAR</sequence>
<keyword evidence="1" id="KW-0472">Membrane</keyword>
<proteinExistence type="predicted"/>
<gene>
    <name evidence="2" type="ORF">BN481_01121</name>
</gene>
<comment type="caution">
    <text evidence="2">The sequence shown here is derived from an EMBL/GenBank/DDBJ whole genome shotgun (WGS) entry which is preliminary data.</text>
</comment>
<feature type="transmembrane region" description="Helical" evidence="1">
    <location>
        <begin position="12"/>
        <end position="31"/>
    </location>
</feature>
<keyword evidence="1" id="KW-1133">Transmembrane helix</keyword>
<name>R5UAV1_MEDGN</name>
<dbReference type="Proteomes" id="UP000018114">
    <property type="component" value="Unassembled WGS sequence"/>
</dbReference>
<protein>
    <submittedName>
        <fullName evidence="2">Uncharacterized protein</fullName>
    </submittedName>
</protein>
<dbReference type="AlphaFoldDB" id="R5UAV1"/>